<keyword evidence="6" id="KW-0694">RNA-binding</keyword>
<keyword evidence="6" id="KW-0378">Hydrolase</keyword>
<comment type="function">
    <text evidence="6">Decapping enzyme for NAD-capped RNAs: specifically hydrolyzes the nicotinamide adenine dinucleotide (NAD) cap from a subset of RNAs by removing the entire NAD moiety from the 5'-end of an NAD-capped RNA.</text>
</comment>
<evidence type="ECO:0000313" key="10">
    <source>
        <dbReference type="Proteomes" id="UP000683000"/>
    </source>
</evidence>
<comment type="catalytic activity">
    <reaction evidence="3">
        <text>a 5'-end (N(7)-methyl 5'-triphosphoguanosine)-ribonucleoside-ribonucleotide in mRNA + H2O = a (N(7)-methyl 5'-triphosphoguanosine)-nucleoside + a 5'-end phospho-ribonucleoside in mRNA + H(+)</text>
        <dbReference type="Rhea" id="RHEA:66928"/>
        <dbReference type="Rhea" id="RHEA-COMP:15692"/>
        <dbReference type="Rhea" id="RHEA-COMP:17313"/>
        <dbReference type="ChEBI" id="CHEBI:15377"/>
        <dbReference type="ChEBI" id="CHEBI:15378"/>
        <dbReference type="ChEBI" id="CHEBI:138282"/>
        <dbReference type="ChEBI" id="CHEBI:172876"/>
        <dbReference type="ChEBI" id="CHEBI:172877"/>
    </reaction>
    <physiologicalReaction direction="left-to-right" evidence="3">
        <dbReference type="Rhea" id="RHEA:66929"/>
    </physiologicalReaction>
</comment>
<dbReference type="AlphaFoldDB" id="A0A8I2YCF5"/>
<comment type="caution">
    <text evidence="9">The sequence shown here is derived from an EMBL/GenBank/DDBJ whole genome shotgun (WGS) entry which is preliminary data.</text>
</comment>
<organism evidence="9 10">
    <name type="scientific">Boletus reticuloceps</name>
    <dbReference type="NCBI Taxonomy" id="495285"/>
    <lineage>
        <taxon>Eukaryota</taxon>
        <taxon>Fungi</taxon>
        <taxon>Dikarya</taxon>
        <taxon>Basidiomycota</taxon>
        <taxon>Agaricomycotina</taxon>
        <taxon>Agaricomycetes</taxon>
        <taxon>Agaricomycetidae</taxon>
        <taxon>Boletales</taxon>
        <taxon>Boletineae</taxon>
        <taxon>Boletaceae</taxon>
        <taxon>Boletoideae</taxon>
        <taxon>Boletus</taxon>
    </lineage>
</organism>
<evidence type="ECO:0000313" key="9">
    <source>
        <dbReference type="EMBL" id="KAG6369347.1"/>
    </source>
</evidence>
<dbReference type="EMBL" id="JAGFBS010000088">
    <property type="protein sequence ID" value="KAG6369347.1"/>
    <property type="molecule type" value="Genomic_DNA"/>
</dbReference>
<dbReference type="PANTHER" id="PTHR12395:SF9">
    <property type="entry name" value="DECAPPING AND EXORIBONUCLEASE PROTEIN"/>
    <property type="match status" value="1"/>
</dbReference>
<keyword evidence="6" id="KW-0540">Nuclease</keyword>
<dbReference type="EC" id="3.6.1.-" evidence="6"/>
<evidence type="ECO:0000256" key="5">
    <source>
        <dbReference type="ARBA" id="ARBA00048124"/>
    </source>
</evidence>
<evidence type="ECO:0000256" key="7">
    <source>
        <dbReference type="SAM" id="MobiDB-lite"/>
    </source>
</evidence>
<keyword evidence="6" id="KW-0539">Nucleus</keyword>
<dbReference type="GO" id="GO:0000956">
    <property type="term" value="P:nuclear-transcribed mRNA catabolic process"/>
    <property type="evidence" value="ECO:0007669"/>
    <property type="project" value="TreeGrafter"/>
</dbReference>
<evidence type="ECO:0000259" key="8">
    <source>
        <dbReference type="Pfam" id="PF08652"/>
    </source>
</evidence>
<dbReference type="PANTHER" id="PTHR12395">
    <property type="entry name" value="DOM-3 RELATED"/>
    <property type="match status" value="1"/>
</dbReference>
<dbReference type="GO" id="GO:0046872">
    <property type="term" value="F:metal ion binding"/>
    <property type="evidence" value="ECO:0007669"/>
    <property type="project" value="UniProtKB-KW"/>
</dbReference>
<reference evidence="9" key="1">
    <citation type="submission" date="2021-03" db="EMBL/GenBank/DDBJ databases">
        <title>Evolutionary innovations through gain and loss of genes in the ectomycorrhizal Boletales.</title>
        <authorList>
            <person name="Wu G."/>
            <person name="Miyauchi S."/>
            <person name="Morin E."/>
            <person name="Yang Z.-L."/>
            <person name="Xu J."/>
            <person name="Martin F.M."/>
        </authorList>
    </citation>
    <scope>NUCLEOTIDE SEQUENCE</scope>
    <source>
        <strain evidence="9">BR01</strain>
    </source>
</reference>
<protein>
    <recommendedName>
        <fullName evidence="6">Decapping nuclease</fullName>
        <ecNumber evidence="6">3.6.1.-</ecNumber>
    </recommendedName>
</protein>
<dbReference type="GO" id="GO:0005829">
    <property type="term" value="C:cytosol"/>
    <property type="evidence" value="ECO:0007669"/>
    <property type="project" value="TreeGrafter"/>
</dbReference>
<evidence type="ECO:0000256" key="6">
    <source>
        <dbReference type="RuleBase" id="RU367113"/>
    </source>
</evidence>
<keyword evidence="6" id="KW-0479">Metal-binding</keyword>
<sequence length="419" mass="46941">MAQKRKAADAELEDGPPVRKSPSSITLAYPSLSHSPSKPPPFQQPTQLLTFSYTPDHVLEFNDSALRYYIDPPLGADLGYGYDKWIRRPDERGRLDPLLQAWSRFKKGLCEGPSSSQSRAPDIHVRILIAPYEERDGWELNVMRVGGTLYFEEHLSEAKLKGKNEMEPRHRRQTYHGYAFESYCTTSTPGRREDDSSHVHGWGGDVNTNVQWCSVVKTKLGDRRIVIGGEVDCVREKYSGNTANFVELKTSLTIRGSADETKFEKKLLKFYLQSFLLGVPEIVVGFRKPSGQLVTTQSFRTVEIPRSIRGRPGAWDPLICLAWGDRFLSFLHDTLPANTGKDVWRVTLSPKVGIAVAKLDALGVEDVMGGDDRVGFLPRWYWDEMGLDADGSGYASAHRGESSQRQGTCTSGVPSGWRI</sequence>
<comment type="similarity">
    <text evidence="2 6">Belongs to the DXO/Dom3Z family.</text>
</comment>
<dbReference type="GO" id="GO:0004518">
    <property type="term" value="F:nuclease activity"/>
    <property type="evidence" value="ECO:0007669"/>
    <property type="project" value="UniProtKB-KW"/>
</dbReference>
<feature type="region of interest" description="Disordered" evidence="7">
    <location>
        <begin position="1"/>
        <end position="46"/>
    </location>
</feature>
<comment type="cofactor">
    <cofactor evidence="1 6">
        <name>a divalent metal cation</name>
        <dbReference type="ChEBI" id="CHEBI:60240"/>
    </cofactor>
</comment>
<name>A0A8I2YCF5_9AGAM</name>
<dbReference type="GO" id="GO:0034353">
    <property type="term" value="F:mRNA 5'-diphosphatase activity"/>
    <property type="evidence" value="ECO:0007669"/>
    <property type="project" value="TreeGrafter"/>
</dbReference>
<feature type="compositionally biased region" description="Polar residues" evidence="7">
    <location>
        <begin position="403"/>
        <end position="413"/>
    </location>
</feature>
<dbReference type="GO" id="GO:0005634">
    <property type="term" value="C:nucleus"/>
    <property type="evidence" value="ECO:0007669"/>
    <property type="project" value="UniProtKB-SubCell"/>
</dbReference>
<feature type="domain" description="RAI1-like" evidence="8">
    <location>
        <begin position="43"/>
        <end position="382"/>
    </location>
</feature>
<proteinExistence type="inferred from homology"/>
<comment type="catalytic activity">
    <reaction evidence="5">
        <text>a 5'-end NAD(+)-phospho-ribonucleoside in mRNA + H2O = a 5'-end phospho-ribonucleoside in mRNA + NAD(+) + H(+)</text>
        <dbReference type="Rhea" id="RHEA:60880"/>
        <dbReference type="Rhea" id="RHEA-COMP:15692"/>
        <dbReference type="Rhea" id="RHEA-COMP:15698"/>
        <dbReference type="ChEBI" id="CHEBI:15377"/>
        <dbReference type="ChEBI" id="CHEBI:15378"/>
        <dbReference type="ChEBI" id="CHEBI:57540"/>
        <dbReference type="ChEBI" id="CHEBI:138282"/>
        <dbReference type="ChEBI" id="CHEBI:144029"/>
    </reaction>
    <physiologicalReaction direction="left-to-right" evidence="5">
        <dbReference type="Rhea" id="RHEA:60881"/>
    </physiologicalReaction>
</comment>
<dbReference type="InterPro" id="IPR039039">
    <property type="entry name" value="RAI1-like_fam"/>
</dbReference>
<dbReference type="InterPro" id="IPR013961">
    <property type="entry name" value="RAI1"/>
</dbReference>
<dbReference type="GO" id="GO:0000166">
    <property type="term" value="F:nucleotide binding"/>
    <property type="evidence" value="ECO:0007669"/>
    <property type="project" value="UniProtKB-KW"/>
</dbReference>
<gene>
    <name evidence="9" type="ORF">JVT61DRAFT_15027</name>
</gene>
<evidence type="ECO:0000256" key="2">
    <source>
        <dbReference type="ARBA" id="ARBA00006562"/>
    </source>
</evidence>
<keyword evidence="10" id="KW-1185">Reference proteome</keyword>
<dbReference type="Pfam" id="PF08652">
    <property type="entry name" value="RAI1"/>
    <property type="match status" value="1"/>
</dbReference>
<accession>A0A8I2YCF5</accession>
<comment type="subcellular location">
    <subcellularLocation>
        <location evidence="6">Nucleus</location>
    </subcellularLocation>
</comment>
<dbReference type="GO" id="GO:0003723">
    <property type="term" value="F:RNA binding"/>
    <property type="evidence" value="ECO:0007669"/>
    <property type="project" value="UniProtKB-KW"/>
</dbReference>
<dbReference type="Proteomes" id="UP000683000">
    <property type="component" value="Unassembled WGS sequence"/>
</dbReference>
<keyword evidence="6" id="KW-0547">Nucleotide-binding</keyword>
<evidence type="ECO:0000256" key="4">
    <source>
        <dbReference type="ARBA" id="ARBA00044692"/>
    </source>
</evidence>
<comment type="catalytic activity">
    <reaction evidence="4">
        <text>a 5'-end triphospho-ribonucleoside in mRNA + H2O = a 5'-end phospho-ribonucleoside in mRNA + diphosphate + H(+)</text>
        <dbReference type="Rhea" id="RHEA:78683"/>
        <dbReference type="Rhea" id="RHEA-COMP:15692"/>
        <dbReference type="Rhea" id="RHEA-COMP:17164"/>
        <dbReference type="ChEBI" id="CHEBI:15377"/>
        <dbReference type="ChEBI" id="CHEBI:15378"/>
        <dbReference type="ChEBI" id="CHEBI:33019"/>
        <dbReference type="ChEBI" id="CHEBI:138282"/>
        <dbReference type="ChEBI" id="CHEBI:167618"/>
    </reaction>
    <physiologicalReaction direction="left-to-right" evidence="4">
        <dbReference type="Rhea" id="RHEA:78684"/>
    </physiologicalReaction>
</comment>
<dbReference type="OrthoDB" id="5853397at2759"/>
<evidence type="ECO:0000256" key="3">
    <source>
        <dbReference type="ARBA" id="ARBA00044676"/>
    </source>
</evidence>
<feature type="region of interest" description="Disordered" evidence="7">
    <location>
        <begin position="394"/>
        <end position="419"/>
    </location>
</feature>
<evidence type="ECO:0000256" key="1">
    <source>
        <dbReference type="ARBA" id="ARBA00001968"/>
    </source>
</evidence>
<dbReference type="GO" id="GO:0110155">
    <property type="term" value="P:NAD-cap decapping"/>
    <property type="evidence" value="ECO:0007669"/>
    <property type="project" value="TreeGrafter"/>
</dbReference>